<protein>
    <recommendedName>
        <fullName evidence="5">Peptidase M20 dimerisation domain-containing protein</fullName>
    </recommendedName>
</protein>
<evidence type="ECO:0000259" key="5">
    <source>
        <dbReference type="Pfam" id="PF07687"/>
    </source>
</evidence>
<keyword evidence="7" id="KW-1185">Reference proteome</keyword>
<accession>A0A9P5H9W5</accession>
<proteinExistence type="inferred from homology"/>
<gene>
    <name evidence="6" type="ORF">G7Z17_g6431</name>
</gene>
<comment type="caution">
    <text evidence="6">The sequence shown here is derived from an EMBL/GenBank/DDBJ whole genome shotgun (WGS) entry which is preliminary data.</text>
</comment>
<sequence>MDHYYAKVDELEDRFINRLRKGIRIPSISAYASHRSDVFAMAEFIIQEMTALGIEGRLRPLGKEPNTDLDLPPLVIGRYGKDPKKPTILVYSHYDVQPAAIEDGWDRNPWDLTIEADGTLHGRGTSDDKGPLLAWLNAIEAFQEAGVEVPANLVFCFEGMEENGSTGFRQTLEEEARTSLADIDAVCITDTTWGGNSHPSITRGLRGVLFYILTVTGAKRDAHSGLFGGHLSEPMTDVATLMSSLVDSTGRILVPGIYEGVKEVSNSERAAIETLHLSAEDVDPGLGGRNLHDSIADTIIARSRLPSLSLHRIENAMPGAGAVTSIPAKVQGKFSIRTVADMSAEHVNRLVKDHIKSEFKSLKSVNSAELVCVHKSNWFFEDVDHWNYQAAKMATKAVWNKEPDITCEGGSIPIALDLKEVLGKNVLLLPMGKPSDGAHSINEKLDKPNYLNGIKLFGSYLNQVSLLYSRNDAIRPRGFKAAEI</sequence>
<dbReference type="PROSITE" id="PS00759">
    <property type="entry name" value="ARGE_DAPE_CPG2_2"/>
    <property type="match status" value="1"/>
</dbReference>
<evidence type="ECO:0000256" key="4">
    <source>
        <dbReference type="ARBA" id="ARBA00022801"/>
    </source>
</evidence>
<dbReference type="Proteomes" id="UP000722485">
    <property type="component" value="Unassembled WGS sequence"/>
</dbReference>
<organism evidence="6 7">
    <name type="scientific">Cylindrodendrum hubeiense</name>
    <dbReference type="NCBI Taxonomy" id="595255"/>
    <lineage>
        <taxon>Eukaryota</taxon>
        <taxon>Fungi</taxon>
        <taxon>Dikarya</taxon>
        <taxon>Ascomycota</taxon>
        <taxon>Pezizomycotina</taxon>
        <taxon>Sordariomycetes</taxon>
        <taxon>Hypocreomycetidae</taxon>
        <taxon>Hypocreales</taxon>
        <taxon>Nectriaceae</taxon>
        <taxon>Cylindrodendrum</taxon>
    </lineage>
</organism>
<dbReference type="Pfam" id="PF07687">
    <property type="entry name" value="M20_dimer"/>
    <property type="match status" value="1"/>
</dbReference>
<dbReference type="AlphaFoldDB" id="A0A9P5H9W5"/>
<feature type="domain" description="Peptidase M20 dimerisation" evidence="5">
    <location>
        <begin position="204"/>
        <end position="360"/>
    </location>
</feature>
<dbReference type="InterPro" id="IPR001261">
    <property type="entry name" value="ArgE/DapE_CS"/>
</dbReference>
<keyword evidence="3" id="KW-0479">Metal-binding</keyword>
<dbReference type="InterPro" id="IPR002933">
    <property type="entry name" value="Peptidase_M20"/>
</dbReference>
<dbReference type="Gene3D" id="3.30.70.360">
    <property type="match status" value="1"/>
</dbReference>
<dbReference type="Pfam" id="PF01546">
    <property type="entry name" value="Peptidase_M20"/>
    <property type="match status" value="1"/>
</dbReference>
<name>A0A9P5H9W5_9HYPO</name>
<dbReference type="PANTHER" id="PTHR43270">
    <property type="entry name" value="BETA-ALA-HIS DIPEPTIDASE"/>
    <property type="match status" value="1"/>
</dbReference>
<dbReference type="GO" id="GO:0006508">
    <property type="term" value="P:proteolysis"/>
    <property type="evidence" value="ECO:0007669"/>
    <property type="project" value="UniProtKB-KW"/>
</dbReference>
<dbReference type="InterPro" id="IPR011650">
    <property type="entry name" value="Peptidase_M20_dimer"/>
</dbReference>
<evidence type="ECO:0000256" key="1">
    <source>
        <dbReference type="ARBA" id="ARBA00006247"/>
    </source>
</evidence>
<dbReference type="PANTHER" id="PTHR43270:SF4">
    <property type="entry name" value="CARNOSINE DIPEPTIDASE 2, ISOFORM A"/>
    <property type="match status" value="1"/>
</dbReference>
<dbReference type="OrthoDB" id="7832001at2759"/>
<evidence type="ECO:0000313" key="6">
    <source>
        <dbReference type="EMBL" id="KAF7549369.1"/>
    </source>
</evidence>
<dbReference type="InterPro" id="IPR051458">
    <property type="entry name" value="Cyt/Met_Dipeptidase"/>
</dbReference>
<evidence type="ECO:0000256" key="2">
    <source>
        <dbReference type="ARBA" id="ARBA00022670"/>
    </source>
</evidence>
<dbReference type="GO" id="GO:0046872">
    <property type="term" value="F:metal ion binding"/>
    <property type="evidence" value="ECO:0007669"/>
    <property type="project" value="UniProtKB-KW"/>
</dbReference>
<keyword evidence="2" id="KW-0645">Protease</keyword>
<dbReference type="Gene3D" id="3.40.630.10">
    <property type="entry name" value="Zn peptidases"/>
    <property type="match status" value="1"/>
</dbReference>
<comment type="similarity">
    <text evidence="1">Belongs to the peptidase M20A family.</text>
</comment>
<dbReference type="GO" id="GO:0008233">
    <property type="term" value="F:peptidase activity"/>
    <property type="evidence" value="ECO:0007669"/>
    <property type="project" value="UniProtKB-KW"/>
</dbReference>
<evidence type="ECO:0000313" key="7">
    <source>
        <dbReference type="Proteomes" id="UP000722485"/>
    </source>
</evidence>
<dbReference type="SUPFAM" id="SSF53187">
    <property type="entry name" value="Zn-dependent exopeptidases"/>
    <property type="match status" value="1"/>
</dbReference>
<evidence type="ECO:0000256" key="3">
    <source>
        <dbReference type="ARBA" id="ARBA00022723"/>
    </source>
</evidence>
<dbReference type="EMBL" id="JAANBB010000124">
    <property type="protein sequence ID" value="KAF7549369.1"/>
    <property type="molecule type" value="Genomic_DNA"/>
</dbReference>
<reference evidence="6" key="1">
    <citation type="submission" date="2020-03" db="EMBL/GenBank/DDBJ databases">
        <title>Draft Genome Sequence of Cylindrodendrum hubeiense.</title>
        <authorList>
            <person name="Buettner E."/>
            <person name="Kellner H."/>
        </authorList>
    </citation>
    <scope>NUCLEOTIDE SEQUENCE</scope>
    <source>
        <strain evidence="6">IHI 201604</strain>
    </source>
</reference>
<keyword evidence="4" id="KW-0378">Hydrolase</keyword>